<dbReference type="SUPFAM" id="SSF52833">
    <property type="entry name" value="Thioredoxin-like"/>
    <property type="match status" value="1"/>
</dbReference>
<dbReference type="PIRSF" id="PIRSF000216">
    <property type="entry name" value="NADH_DH_24kDa"/>
    <property type="match status" value="1"/>
</dbReference>
<evidence type="ECO:0000256" key="7">
    <source>
        <dbReference type="SAM" id="MobiDB-lite"/>
    </source>
</evidence>
<reference evidence="9" key="1">
    <citation type="submission" date="2025-08" db="UniProtKB">
        <authorList>
            <consortium name="RefSeq"/>
        </authorList>
    </citation>
    <scope>IDENTIFICATION</scope>
    <source>
        <tissue evidence="9">Thorax and Abdomen</tissue>
    </source>
</reference>
<dbReference type="GeneID" id="107226782"/>
<keyword evidence="8" id="KW-1185">Reference proteome</keyword>
<evidence type="ECO:0000256" key="1">
    <source>
        <dbReference type="ARBA" id="ARBA00010643"/>
    </source>
</evidence>
<proteinExistence type="inferred from homology"/>
<evidence type="ECO:0000256" key="4">
    <source>
        <dbReference type="ARBA" id="ARBA00023004"/>
    </source>
</evidence>
<dbReference type="PANTHER" id="PTHR10371:SF3">
    <property type="entry name" value="NADH DEHYDROGENASE [UBIQUINONE] FLAVOPROTEIN 2, MITOCHONDRIAL"/>
    <property type="match status" value="1"/>
</dbReference>
<dbReference type="RefSeq" id="XP_046585861.1">
    <property type="nucleotide sequence ID" value="XM_046729905.1"/>
</dbReference>
<name>A0ABM3FCW5_NEOLC</name>
<dbReference type="Pfam" id="PF01257">
    <property type="entry name" value="2Fe-2S_thioredx"/>
    <property type="match status" value="1"/>
</dbReference>
<evidence type="ECO:0000256" key="5">
    <source>
        <dbReference type="ARBA" id="ARBA00023014"/>
    </source>
</evidence>
<accession>A0ABM3FCW5</accession>
<comment type="cofactor">
    <cofactor evidence="6">
        <name>[2Fe-2S] cluster</name>
        <dbReference type="ChEBI" id="CHEBI:190135"/>
    </cofactor>
</comment>
<dbReference type="InterPro" id="IPR042128">
    <property type="entry name" value="NuoE_dom"/>
</dbReference>
<evidence type="ECO:0000256" key="2">
    <source>
        <dbReference type="ARBA" id="ARBA00022714"/>
    </source>
</evidence>
<keyword evidence="4" id="KW-0408">Iron</keyword>
<dbReference type="NCBIfam" id="NF005725">
    <property type="entry name" value="PRK07539.1-5"/>
    <property type="match status" value="1"/>
</dbReference>
<evidence type="ECO:0000256" key="3">
    <source>
        <dbReference type="ARBA" id="ARBA00022723"/>
    </source>
</evidence>
<dbReference type="PROSITE" id="PS01099">
    <property type="entry name" value="COMPLEX1_24K"/>
    <property type="match status" value="1"/>
</dbReference>
<dbReference type="PANTHER" id="PTHR10371">
    <property type="entry name" value="NADH DEHYDROGENASE UBIQUINONE FLAVOPROTEIN 2, MITOCHONDRIAL"/>
    <property type="match status" value="1"/>
</dbReference>
<evidence type="ECO:0000313" key="9">
    <source>
        <dbReference type="RefSeq" id="XP_046585861.1"/>
    </source>
</evidence>
<keyword evidence="5" id="KW-0411">Iron-sulfur</keyword>
<dbReference type="InterPro" id="IPR036249">
    <property type="entry name" value="Thioredoxin-like_sf"/>
</dbReference>
<sequence length="253" mass="27933">MNLTSNRVIRVLLLKNCSLSKALKNVRGVQSSAGRLSDHLFVHRDSEENNPNTPFEFNEANKKRVEAILAIYPEGHKRGAMMPLLDLAQRQLGWLPISAMHKVAEILKLPNMRVYEVATFYTMFNRQPVGKYHVQVCTCTPCWLRGSDEILQAVTKAANCAVGHTSADKLFTVIEVECLGACANAPMLQVNDDYYEDLTAETTEKIINALKNGQDKPPPGPQVSSRFAAEPAGQLTTLTSPPPGPGFKIRSDL</sequence>
<evidence type="ECO:0000313" key="8">
    <source>
        <dbReference type="Proteomes" id="UP000829291"/>
    </source>
</evidence>
<dbReference type="Gene3D" id="1.10.10.1590">
    <property type="entry name" value="NADH-quinone oxidoreductase subunit E"/>
    <property type="match status" value="1"/>
</dbReference>
<dbReference type="InterPro" id="IPR041921">
    <property type="entry name" value="NuoE_N"/>
</dbReference>
<comment type="similarity">
    <text evidence="1">Belongs to the complex I 24 kDa subunit family.</text>
</comment>
<keyword evidence="3" id="KW-0479">Metal-binding</keyword>
<feature type="region of interest" description="Disordered" evidence="7">
    <location>
        <begin position="212"/>
        <end position="253"/>
    </location>
</feature>
<dbReference type="Gene3D" id="3.40.30.10">
    <property type="entry name" value="Glutaredoxin"/>
    <property type="match status" value="1"/>
</dbReference>
<dbReference type="InterPro" id="IPR002023">
    <property type="entry name" value="NuoE-like"/>
</dbReference>
<evidence type="ECO:0000256" key="6">
    <source>
        <dbReference type="ARBA" id="ARBA00034078"/>
    </source>
</evidence>
<dbReference type="CDD" id="cd03064">
    <property type="entry name" value="TRX_Fd_NuoE"/>
    <property type="match status" value="1"/>
</dbReference>
<keyword evidence="2" id="KW-0001">2Fe-2S</keyword>
<gene>
    <name evidence="9" type="primary">LOC107226782</name>
</gene>
<dbReference type="Proteomes" id="UP000829291">
    <property type="component" value="Chromosome 1"/>
</dbReference>
<organism evidence="8 9">
    <name type="scientific">Neodiprion lecontei</name>
    <name type="common">Redheaded pine sawfly</name>
    <dbReference type="NCBI Taxonomy" id="441921"/>
    <lineage>
        <taxon>Eukaryota</taxon>
        <taxon>Metazoa</taxon>
        <taxon>Ecdysozoa</taxon>
        <taxon>Arthropoda</taxon>
        <taxon>Hexapoda</taxon>
        <taxon>Insecta</taxon>
        <taxon>Pterygota</taxon>
        <taxon>Neoptera</taxon>
        <taxon>Endopterygota</taxon>
        <taxon>Hymenoptera</taxon>
        <taxon>Tenthredinoidea</taxon>
        <taxon>Diprionidae</taxon>
        <taxon>Diprioninae</taxon>
        <taxon>Neodiprion</taxon>
    </lineage>
</organism>
<dbReference type="NCBIfam" id="TIGR01958">
    <property type="entry name" value="nuoE_fam"/>
    <property type="match status" value="1"/>
</dbReference>
<protein>
    <submittedName>
        <fullName evidence="9">NADH dehydrogenase [ubiquinone] flavoprotein 2, mitochondrial isoform X1</fullName>
    </submittedName>
</protein>